<dbReference type="InterPro" id="IPR043145">
    <property type="entry name" value="Znf_ZZ_sf"/>
</dbReference>
<dbReference type="Gene3D" id="3.30.60.90">
    <property type="match status" value="1"/>
</dbReference>
<keyword evidence="5" id="KW-1133">Transmembrane helix</keyword>
<keyword evidence="7" id="KW-1185">Reference proteome</keyword>
<feature type="compositionally biased region" description="Basic and acidic residues" evidence="4">
    <location>
        <begin position="108"/>
        <end position="117"/>
    </location>
</feature>
<keyword evidence="5" id="KW-0472">Membrane</keyword>
<name>A0A9N9UE18_9HYPO</name>
<evidence type="ECO:0000256" key="3">
    <source>
        <dbReference type="ARBA" id="ARBA00022833"/>
    </source>
</evidence>
<organism evidence="6 7">
    <name type="scientific">Clonostachys byssicola</name>
    <dbReference type="NCBI Taxonomy" id="160290"/>
    <lineage>
        <taxon>Eukaryota</taxon>
        <taxon>Fungi</taxon>
        <taxon>Dikarya</taxon>
        <taxon>Ascomycota</taxon>
        <taxon>Pezizomycotina</taxon>
        <taxon>Sordariomycetes</taxon>
        <taxon>Hypocreomycetidae</taxon>
        <taxon>Hypocreales</taxon>
        <taxon>Bionectriaceae</taxon>
        <taxon>Clonostachys</taxon>
    </lineage>
</organism>
<evidence type="ECO:0000256" key="4">
    <source>
        <dbReference type="SAM" id="MobiDB-lite"/>
    </source>
</evidence>
<comment type="caution">
    <text evidence="6">The sequence shown here is derived from an EMBL/GenBank/DDBJ whole genome shotgun (WGS) entry which is preliminary data.</text>
</comment>
<proteinExistence type="predicted"/>
<reference evidence="6 7" key="2">
    <citation type="submission" date="2021-10" db="EMBL/GenBank/DDBJ databases">
        <authorList>
            <person name="Piombo E."/>
        </authorList>
    </citation>
    <scope>NUCLEOTIDE SEQUENCE [LARGE SCALE GENOMIC DNA]</scope>
</reference>
<evidence type="ECO:0000256" key="1">
    <source>
        <dbReference type="ARBA" id="ARBA00022723"/>
    </source>
</evidence>
<gene>
    <name evidence="6" type="ORF">CBYS24578_00013651</name>
</gene>
<evidence type="ECO:0000313" key="6">
    <source>
        <dbReference type="EMBL" id="CAG9987008.1"/>
    </source>
</evidence>
<feature type="transmembrane region" description="Helical" evidence="5">
    <location>
        <begin position="81"/>
        <end position="102"/>
    </location>
</feature>
<dbReference type="EMBL" id="CABFNO020001407">
    <property type="protein sequence ID" value="CAG9987008.1"/>
    <property type="molecule type" value="Genomic_DNA"/>
</dbReference>
<dbReference type="GO" id="GO:0008270">
    <property type="term" value="F:zinc ion binding"/>
    <property type="evidence" value="ECO:0007669"/>
    <property type="project" value="UniProtKB-KW"/>
</dbReference>
<evidence type="ECO:0000256" key="5">
    <source>
        <dbReference type="SAM" id="Phobius"/>
    </source>
</evidence>
<feature type="region of interest" description="Disordered" evidence="4">
    <location>
        <begin position="33"/>
        <end position="72"/>
    </location>
</feature>
<keyword evidence="5" id="KW-0812">Transmembrane</keyword>
<reference evidence="7" key="1">
    <citation type="submission" date="2019-06" db="EMBL/GenBank/DDBJ databases">
        <authorList>
            <person name="Broberg M."/>
        </authorList>
    </citation>
    <scope>NUCLEOTIDE SEQUENCE [LARGE SCALE GENOMIC DNA]</scope>
</reference>
<dbReference type="OrthoDB" id="5151592at2759"/>
<dbReference type="AlphaFoldDB" id="A0A9N9UE18"/>
<keyword evidence="1" id="KW-0479">Metal-binding</keyword>
<keyword evidence="2" id="KW-0863">Zinc-finger</keyword>
<protein>
    <submittedName>
        <fullName evidence="6">Uncharacterized protein</fullName>
    </submittedName>
</protein>
<keyword evidence="3" id="KW-0862">Zinc</keyword>
<feature type="compositionally biased region" description="Acidic residues" evidence="4">
    <location>
        <begin position="118"/>
        <end position="140"/>
    </location>
</feature>
<dbReference type="SUPFAM" id="SSF57850">
    <property type="entry name" value="RING/U-box"/>
    <property type="match status" value="2"/>
</dbReference>
<evidence type="ECO:0000313" key="7">
    <source>
        <dbReference type="Proteomes" id="UP000754883"/>
    </source>
</evidence>
<sequence>MSNNMEGLNEDVIKRMEDLRIGNRPPVLYQGYVDDFAPPVGPPPGRPPASDVITQESYETSAPPDKNKKDKKFWGLSSNNLLSFAAGAAVGTTVGGVVGYKVGKRKGKKEEMEKSEENGDAGSEDGEDDSEGEDAVEEDSTAYAEYSQFNEWPLLDVDRECDNCDETILGPYIHCKKCNDGDFDMCQGCLFQGFGCKGKGHKWLKKYPRRFCDPCGQLIQGWYWHCPICNDGYDICQSCGDDNGQQCFDQPDHDYTLIYIPPRH</sequence>
<feature type="region of interest" description="Disordered" evidence="4">
    <location>
        <begin position="105"/>
        <end position="140"/>
    </location>
</feature>
<accession>A0A9N9UE18</accession>
<dbReference type="Proteomes" id="UP000754883">
    <property type="component" value="Unassembled WGS sequence"/>
</dbReference>
<evidence type="ECO:0000256" key="2">
    <source>
        <dbReference type="ARBA" id="ARBA00022771"/>
    </source>
</evidence>